<dbReference type="Pfam" id="PF01041">
    <property type="entry name" value="DegT_DnrJ_EryC1"/>
    <property type="match status" value="1"/>
</dbReference>
<dbReference type="Gene3D" id="3.40.640.10">
    <property type="entry name" value="Type I PLP-dependent aspartate aminotransferase-like (Major domain)"/>
    <property type="match status" value="1"/>
</dbReference>
<dbReference type="AlphaFoldDB" id="A0A1N7JPJ4"/>
<evidence type="ECO:0000256" key="2">
    <source>
        <dbReference type="PIRSR" id="PIRSR000390-1"/>
    </source>
</evidence>
<dbReference type="GO" id="GO:0000271">
    <property type="term" value="P:polysaccharide biosynthetic process"/>
    <property type="evidence" value="ECO:0007669"/>
    <property type="project" value="TreeGrafter"/>
</dbReference>
<keyword evidence="3 4" id="KW-0663">Pyridoxal phosphate</keyword>
<dbReference type="EMBL" id="FTOA01000002">
    <property type="protein sequence ID" value="SIS51164.1"/>
    <property type="molecule type" value="Genomic_DNA"/>
</dbReference>
<dbReference type="PANTHER" id="PTHR30244">
    <property type="entry name" value="TRANSAMINASE"/>
    <property type="match status" value="1"/>
</dbReference>
<accession>A0A1N7JPJ4</accession>
<dbReference type="PIRSF" id="PIRSF000390">
    <property type="entry name" value="PLP_StrS"/>
    <property type="match status" value="1"/>
</dbReference>
<proteinExistence type="inferred from homology"/>
<dbReference type="Proteomes" id="UP000185678">
    <property type="component" value="Unassembled WGS sequence"/>
</dbReference>
<feature type="active site" description="Proton acceptor" evidence="2">
    <location>
        <position position="200"/>
    </location>
</feature>
<dbReference type="CDD" id="cd00616">
    <property type="entry name" value="AHBA_syn"/>
    <property type="match status" value="1"/>
</dbReference>
<dbReference type="OrthoDB" id="9768668at2"/>
<dbReference type="Gene3D" id="3.90.1150.10">
    <property type="entry name" value="Aspartate Aminotransferase, domain 1"/>
    <property type="match status" value="1"/>
</dbReference>
<evidence type="ECO:0000256" key="1">
    <source>
        <dbReference type="ARBA" id="ARBA00037999"/>
    </source>
</evidence>
<dbReference type="InterPro" id="IPR015424">
    <property type="entry name" value="PyrdxlP-dep_Trfase"/>
</dbReference>
<comment type="similarity">
    <text evidence="1 4">Belongs to the DegT/DnrJ/EryC1 family.</text>
</comment>
<dbReference type="SUPFAM" id="SSF53383">
    <property type="entry name" value="PLP-dependent transferases"/>
    <property type="match status" value="1"/>
</dbReference>
<reference evidence="5 6" key="1">
    <citation type="submission" date="2017-01" db="EMBL/GenBank/DDBJ databases">
        <authorList>
            <person name="Mah S.A."/>
            <person name="Swanson W.J."/>
            <person name="Moy G.W."/>
            <person name="Vacquier V.D."/>
        </authorList>
    </citation>
    <scope>NUCLEOTIDE SEQUENCE [LARGE SCALE GENOMIC DNA]</scope>
    <source>
        <strain evidence="5 6">DSM 11589</strain>
    </source>
</reference>
<dbReference type="GO" id="GO:0030170">
    <property type="term" value="F:pyridoxal phosphate binding"/>
    <property type="evidence" value="ECO:0007669"/>
    <property type="project" value="TreeGrafter"/>
</dbReference>
<sequence>MTSTPAPFLPYGRQTIDDDDIAAVTQVLRGDWLTGGPAVGAFEHALADHVKAPSAMVCSTGTSALHLAYAAIGVGEGDCVVVPAITFLATANAAHYLGAEVVFADVDPETGLMMPAHAEAAVLAAQAAGKKVKLLAPVHLSGQTGDPVGMADVASRYGAVVVEDACHALGTSYRDADGVTHLVGAGAHAALTCFSFHPVKTIAMGEGGAVTARMPDLDQTMRILRSHGMTRDPALFQRPDLALGPDGQVNPWYYEMVAEGNNYRATDIQCALGTSQLKKLDVFVARRRHLVDLYQDLLADVPGVRPLGRVAGSTPAWHLAVALIDFDGLGTDRATVMRALAAQGIGSQVHYMPVPWHPYWQGRAVAGPAIPGAESYYRRCLSLPLYPALQDGDVERVVSTLKGVLGA</sequence>
<dbReference type="NCBIfam" id="TIGR03588">
    <property type="entry name" value="PseC"/>
    <property type="match status" value="1"/>
</dbReference>
<evidence type="ECO:0000256" key="4">
    <source>
        <dbReference type="RuleBase" id="RU004508"/>
    </source>
</evidence>
<dbReference type="PANTHER" id="PTHR30244:SF34">
    <property type="entry name" value="DTDP-4-AMINO-4,6-DIDEOXYGALACTOSE TRANSAMINASE"/>
    <property type="match status" value="1"/>
</dbReference>
<evidence type="ECO:0000313" key="5">
    <source>
        <dbReference type="EMBL" id="SIS51164.1"/>
    </source>
</evidence>
<dbReference type="RefSeq" id="WP_084194622.1">
    <property type="nucleotide sequence ID" value="NZ_FTOA01000002.1"/>
</dbReference>
<dbReference type="InterPro" id="IPR000653">
    <property type="entry name" value="DegT/StrS_aminotransferase"/>
</dbReference>
<dbReference type="InterPro" id="IPR015422">
    <property type="entry name" value="PyrdxlP-dep_Trfase_small"/>
</dbReference>
<evidence type="ECO:0000313" key="6">
    <source>
        <dbReference type="Proteomes" id="UP000185678"/>
    </source>
</evidence>
<protein>
    <submittedName>
        <fullName evidence="5">UDP-4-amino-4,6-dideoxy-N-acetyl-beta-L-altrosamine transaminase</fullName>
    </submittedName>
</protein>
<gene>
    <name evidence="5" type="ORF">SAMN05421779_102410</name>
</gene>
<dbReference type="InterPro" id="IPR015421">
    <property type="entry name" value="PyrdxlP-dep_Trfase_major"/>
</dbReference>
<organism evidence="5 6">
    <name type="scientific">Insolitispirillum peregrinum</name>
    <dbReference type="NCBI Taxonomy" id="80876"/>
    <lineage>
        <taxon>Bacteria</taxon>
        <taxon>Pseudomonadati</taxon>
        <taxon>Pseudomonadota</taxon>
        <taxon>Alphaproteobacteria</taxon>
        <taxon>Rhodospirillales</taxon>
        <taxon>Novispirillaceae</taxon>
        <taxon>Insolitispirillum</taxon>
    </lineage>
</organism>
<evidence type="ECO:0000256" key="3">
    <source>
        <dbReference type="PIRSR" id="PIRSR000390-2"/>
    </source>
</evidence>
<dbReference type="STRING" id="80876.SAMN05421779_102410"/>
<name>A0A1N7JPJ4_9PROT</name>
<feature type="modified residue" description="N6-(pyridoxal phosphate)lysine" evidence="3">
    <location>
        <position position="200"/>
    </location>
</feature>
<keyword evidence="6" id="KW-1185">Reference proteome</keyword>
<dbReference type="GO" id="GO:0008483">
    <property type="term" value="F:transaminase activity"/>
    <property type="evidence" value="ECO:0007669"/>
    <property type="project" value="TreeGrafter"/>
</dbReference>
<dbReference type="InterPro" id="IPR020026">
    <property type="entry name" value="PseC"/>
</dbReference>